<name>A0A2L2XGT8_9FIRM</name>
<evidence type="ECO:0000313" key="1">
    <source>
        <dbReference type="EMBL" id="GBF35352.1"/>
    </source>
</evidence>
<dbReference type="EMBL" id="BFAV01000159">
    <property type="protein sequence ID" value="GBF35352.1"/>
    <property type="molecule type" value="Genomic_DNA"/>
</dbReference>
<proteinExistence type="predicted"/>
<sequence length="58" mass="6839">MPPKFQIRTREMCKSGFLFPKQGRVQYSGRFAGIIFNVKLRLNMKENSVLWSNEAQIF</sequence>
<protein>
    <submittedName>
        <fullName evidence="1">Uncharacterized protein</fullName>
    </submittedName>
</protein>
<accession>A0A2L2XGT8</accession>
<dbReference type="AlphaFoldDB" id="A0A2L2XGT8"/>
<dbReference type="Proteomes" id="UP000239549">
    <property type="component" value="Unassembled WGS sequence"/>
</dbReference>
<organism evidence="1 2">
    <name type="scientific">Desulfocucumis palustris</name>
    <dbReference type="NCBI Taxonomy" id="1898651"/>
    <lineage>
        <taxon>Bacteria</taxon>
        <taxon>Bacillati</taxon>
        <taxon>Bacillota</taxon>
        <taxon>Clostridia</taxon>
        <taxon>Eubacteriales</taxon>
        <taxon>Desulfocucumaceae</taxon>
        <taxon>Desulfocucumis</taxon>
    </lineage>
</organism>
<keyword evidence="2" id="KW-1185">Reference proteome</keyword>
<evidence type="ECO:0000313" key="2">
    <source>
        <dbReference type="Proteomes" id="UP000239549"/>
    </source>
</evidence>
<reference evidence="2" key="1">
    <citation type="submission" date="2018-02" db="EMBL/GenBank/DDBJ databases">
        <title>Genome sequence of Desulfocucumis palustris strain NAW-5.</title>
        <authorList>
            <person name="Watanabe M."/>
            <person name="Kojima H."/>
            <person name="Fukui M."/>
        </authorList>
    </citation>
    <scope>NUCLEOTIDE SEQUENCE [LARGE SCALE GENOMIC DNA]</scope>
    <source>
        <strain evidence="2">NAW-5</strain>
    </source>
</reference>
<comment type="caution">
    <text evidence="1">The sequence shown here is derived from an EMBL/GenBank/DDBJ whole genome shotgun (WGS) entry which is preliminary data.</text>
</comment>
<gene>
    <name evidence="1" type="ORF">DCCM_4475</name>
</gene>